<name>A0A7C3UDM0_9EURY</name>
<dbReference type="AlphaFoldDB" id="A0A7C3UDM0"/>
<dbReference type="EMBL" id="DTAK01000025">
    <property type="protein sequence ID" value="HGU59366.1"/>
    <property type="molecule type" value="Genomic_DNA"/>
</dbReference>
<proteinExistence type="predicted"/>
<dbReference type="PROSITE" id="PS51257">
    <property type="entry name" value="PROKAR_LIPOPROTEIN"/>
    <property type="match status" value="1"/>
</dbReference>
<organism evidence="1">
    <name type="scientific">Geoglobus ahangari</name>
    <dbReference type="NCBI Taxonomy" id="113653"/>
    <lineage>
        <taxon>Archaea</taxon>
        <taxon>Methanobacteriati</taxon>
        <taxon>Methanobacteriota</taxon>
        <taxon>Archaeoglobi</taxon>
        <taxon>Archaeoglobales</taxon>
        <taxon>Archaeoglobaceae</taxon>
        <taxon>Geoglobus</taxon>
    </lineage>
</organism>
<sequence>MKKVLLPLLIFSALLMGCVSEEQQQNVTTPTKPEELPINESEIDETLSYLQKIENIDFNL</sequence>
<evidence type="ECO:0000313" key="3">
    <source>
        <dbReference type="EMBL" id="HHF48088.1"/>
    </source>
</evidence>
<reference evidence="1" key="1">
    <citation type="journal article" date="2020" name="mSystems">
        <title>Genome- and Community-Level Interaction Insights into Carbon Utilization and Element Cycling Functions of Hydrothermarchaeota in Hydrothermal Sediment.</title>
        <authorList>
            <person name="Zhou Z."/>
            <person name="Liu Y."/>
            <person name="Xu W."/>
            <person name="Pan J."/>
            <person name="Luo Z.H."/>
            <person name="Li M."/>
        </authorList>
    </citation>
    <scope>NUCLEOTIDE SEQUENCE [LARGE SCALE GENOMIC DNA]</scope>
    <source>
        <strain evidence="3">SpSt-10</strain>
        <strain evidence="2">SpSt-62</strain>
        <strain evidence="1">SpSt-97</strain>
    </source>
</reference>
<evidence type="ECO:0000313" key="1">
    <source>
        <dbReference type="EMBL" id="HGE66456.1"/>
    </source>
</evidence>
<protein>
    <submittedName>
        <fullName evidence="1">Uncharacterized protein</fullName>
    </submittedName>
</protein>
<dbReference type="EMBL" id="DTPI01000030">
    <property type="protein sequence ID" value="HGE66456.1"/>
    <property type="molecule type" value="Genomic_DNA"/>
</dbReference>
<dbReference type="EMBL" id="DRUC01000043">
    <property type="protein sequence ID" value="HHF48088.1"/>
    <property type="molecule type" value="Genomic_DNA"/>
</dbReference>
<evidence type="ECO:0000313" key="2">
    <source>
        <dbReference type="EMBL" id="HGU59366.1"/>
    </source>
</evidence>
<comment type="caution">
    <text evidence="1">The sequence shown here is derived from an EMBL/GenBank/DDBJ whole genome shotgun (WGS) entry which is preliminary data.</text>
</comment>
<accession>A0A7C3UDM0</accession>
<gene>
    <name evidence="3" type="ORF">ENL48_02520</name>
    <name evidence="2" type="ORF">ENT89_04180</name>
    <name evidence="1" type="ORF">ENX77_04975</name>
</gene>